<keyword evidence="7" id="KW-0560">Oxidoreductase</keyword>
<name>A0A2P5I644_DIAHE</name>
<dbReference type="STRING" id="158607.A0A2P5I644"/>
<comment type="caution">
    <text evidence="9">The sequence shown here is derived from an EMBL/GenBank/DDBJ whole genome shotgun (WGS) entry which is preliminary data.</text>
</comment>
<dbReference type="GO" id="GO:0020037">
    <property type="term" value="F:heme binding"/>
    <property type="evidence" value="ECO:0007669"/>
    <property type="project" value="InterPro"/>
</dbReference>
<proteinExistence type="inferred from homology"/>
<dbReference type="SUPFAM" id="SSF48264">
    <property type="entry name" value="Cytochrome P450"/>
    <property type="match status" value="1"/>
</dbReference>
<dbReference type="OrthoDB" id="1470350at2759"/>
<evidence type="ECO:0000313" key="9">
    <source>
        <dbReference type="EMBL" id="POS77973.1"/>
    </source>
</evidence>
<dbReference type="GO" id="GO:0016705">
    <property type="term" value="F:oxidoreductase activity, acting on paired donors, with incorporation or reduction of molecular oxygen"/>
    <property type="evidence" value="ECO:0007669"/>
    <property type="project" value="InterPro"/>
</dbReference>
<dbReference type="Gene3D" id="1.10.630.10">
    <property type="entry name" value="Cytochrome P450"/>
    <property type="match status" value="1"/>
</dbReference>
<dbReference type="PRINTS" id="PR00385">
    <property type="entry name" value="P450"/>
</dbReference>
<organism evidence="9 10">
    <name type="scientific">Diaporthe helianthi</name>
    <dbReference type="NCBI Taxonomy" id="158607"/>
    <lineage>
        <taxon>Eukaryota</taxon>
        <taxon>Fungi</taxon>
        <taxon>Dikarya</taxon>
        <taxon>Ascomycota</taxon>
        <taxon>Pezizomycotina</taxon>
        <taxon>Sordariomycetes</taxon>
        <taxon>Sordariomycetidae</taxon>
        <taxon>Diaporthales</taxon>
        <taxon>Diaporthaceae</taxon>
        <taxon>Diaporthe</taxon>
    </lineage>
</organism>
<evidence type="ECO:0000256" key="4">
    <source>
        <dbReference type="ARBA" id="ARBA00022723"/>
    </source>
</evidence>
<sequence>MSPKLLEYCSKYDGVWYATFTNRRPTLVLGDQEAINYVLNNAQTYVRAEAQMRVTRLLFGEGLVGVDGAQHKRQRKVVGPAFSSTAVEGMAPIFYLFAERLANNWEAKLSRDKRFETNAYQDFEALSIDIIGQAGFKYEFKSLQGERSELEAAFVNVTKSAATGSMYASLRAQFPLVGALGHLFSREQIKLDGHKSDIERISERLVQGAKSTMKQSMAGPGLSEKHTQRSQQGRDILTLLVRSNMSSDVKDRLPEKEIVSLIPTFLSGGYDNNAAAMSYAVYGLAHSPEIQTRLRDELVHPPGECSNWRNSIRALDGLPYLDAVTREVLRLYSPAHSIPRTCAREDIIHLGKPIRLRDGTWTEQIHIGAGDDVVISQKWMNIDPATWGPDAHVFRPERWIQDPTHRYYAGGLPSRVKGCKSSGWSHLMTFSIGPRSCIGYKMAVAEFKVGLAVLASKFEFLKHDEMEDVYGEVQIVDRPRVCGRDGYCMPVWVKAAE</sequence>
<feature type="region of interest" description="Disordered" evidence="8">
    <location>
        <begin position="212"/>
        <end position="231"/>
    </location>
</feature>
<keyword evidence="5 6" id="KW-0408">Iron</keyword>
<comment type="cofactor">
    <cofactor evidence="1 6">
        <name>heme</name>
        <dbReference type="ChEBI" id="CHEBI:30413"/>
    </cofactor>
</comment>
<dbReference type="InterPro" id="IPR017972">
    <property type="entry name" value="Cyt_P450_CS"/>
</dbReference>
<dbReference type="InterPro" id="IPR001128">
    <property type="entry name" value="Cyt_P450"/>
</dbReference>
<reference evidence="9" key="1">
    <citation type="submission" date="2017-09" db="EMBL/GenBank/DDBJ databases">
        <title>Polyketide synthases of a Diaporthe helianthi virulent isolate.</title>
        <authorList>
            <person name="Baroncelli R."/>
        </authorList>
    </citation>
    <scope>NUCLEOTIDE SEQUENCE [LARGE SCALE GENOMIC DNA]</scope>
    <source>
        <strain evidence="9">7/96</strain>
    </source>
</reference>
<dbReference type="PANTHER" id="PTHR24305">
    <property type="entry name" value="CYTOCHROME P450"/>
    <property type="match status" value="1"/>
</dbReference>
<keyword evidence="7" id="KW-0503">Monooxygenase</keyword>
<dbReference type="GO" id="GO:0004497">
    <property type="term" value="F:monooxygenase activity"/>
    <property type="evidence" value="ECO:0007669"/>
    <property type="project" value="UniProtKB-KW"/>
</dbReference>
<evidence type="ECO:0000313" key="10">
    <source>
        <dbReference type="Proteomes" id="UP000094444"/>
    </source>
</evidence>
<dbReference type="InterPro" id="IPR050121">
    <property type="entry name" value="Cytochrome_P450_monoxygenase"/>
</dbReference>
<evidence type="ECO:0000256" key="6">
    <source>
        <dbReference type="PIRSR" id="PIRSR602401-1"/>
    </source>
</evidence>
<keyword evidence="10" id="KW-1185">Reference proteome</keyword>
<evidence type="ECO:0000256" key="2">
    <source>
        <dbReference type="ARBA" id="ARBA00010617"/>
    </source>
</evidence>
<evidence type="ECO:0000256" key="1">
    <source>
        <dbReference type="ARBA" id="ARBA00001971"/>
    </source>
</evidence>
<keyword evidence="3 6" id="KW-0349">Heme</keyword>
<dbReference type="InterPro" id="IPR036396">
    <property type="entry name" value="Cyt_P450_sf"/>
</dbReference>
<dbReference type="InterPro" id="IPR002401">
    <property type="entry name" value="Cyt_P450_E_grp-I"/>
</dbReference>
<dbReference type="Proteomes" id="UP000094444">
    <property type="component" value="Unassembled WGS sequence"/>
</dbReference>
<dbReference type="Pfam" id="PF00067">
    <property type="entry name" value="p450"/>
    <property type="match status" value="1"/>
</dbReference>
<evidence type="ECO:0000256" key="5">
    <source>
        <dbReference type="ARBA" id="ARBA00023004"/>
    </source>
</evidence>
<dbReference type="InParanoid" id="A0A2P5I644"/>
<evidence type="ECO:0000256" key="3">
    <source>
        <dbReference type="ARBA" id="ARBA00022617"/>
    </source>
</evidence>
<evidence type="ECO:0000256" key="7">
    <source>
        <dbReference type="RuleBase" id="RU000461"/>
    </source>
</evidence>
<dbReference type="PRINTS" id="PR00463">
    <property type="entry name" value="EP450I"/>
</dbReference>
<accession>A0A2P5I644</accession>
<dbReference type="PROSITE" id="PS00086">
    <property type="entry name" value="CYTOCHROME_P450"/>
    <property type="match status" value="1"/>
</dbReference>
<protein>
    <recommendedName>
        <fullName evidence="11">Cytochrome P450</fullName>
    </recommendedName>
</protein>
<feature type="binding site" description="axial binding residue" evidence="6">
    <location>
        <position position="437"/>
    </location>
    <ligand>
        <name>heme</name>
        <dbReference type="ChEBI" id="CHEBI:30413"/>
    </ligand>
    <ligandPart>
        <name>Fe</name>
        <dbReference type="ChEBI" id="CHEBI:18248"/>
    </ligandPart>
</feature>
<evidence type="ECO:0000256" key="8">
    <source>
        <dbReference type="SAM" id="MobiDB-lite"/>
    </source>
</evidence>
<dbReference type="GO" id="GO:0005506">
    <property type="term" value="F:iron ion binding"/>
    <property type="evidence" value="ECO:0007669"/>
    <property type="project" value="InterPro"/>
</dbReference>
<gene>
    <name evidence="9" type="ORF">DHEL01_v203640</name>
</gene>
<comment type="similarity">
    <text evidence="2 7">Belongs to the cytochrome P450 family.</text>
</comment>
<keyword evidence="4 6" id="KW-0479">Metal-binding</keyword>
<dbReference type="AlphaFoldDB" id="A0A2P5I644"/>
<dbReference type="PANTHER" id="PTHR24305:SF166">
    <property type="entry name" value="CYTOCHROME P450 12A4, MITOCHONDRIAL-RELATED"/>
    <property type="match status" value="1"/>
</dbReference>
<evidence type="ECO:0008006" key="11">
    <source>
        <dbReference type="Google" id="ProtNLM"/>
    </source>
</evidence>
<dbReference type="EMBL" id="MAVT02000225">
    <property type="protein sequence ID" value="POS77973.1"/>
    <property type="molecule type" value="Genomic_DNA"/>
</dbReference>